<gene>
    <name evidence="1" type="ORF">ABC969_07240</name>
</gene>
<proteinExistence type="predicted"/>
<sequence length="80" mass="8867">MRGKPSFIVALREFTLLNEADAPGPAKVLLERIEAYRKNDMLGGPECAAMIQAMAVLQKALGLRKLPDELTETAWCFVTF</sequence>
<comment type="caution">
    <text evidence="1">The sequence shown here is derived from an EMBL/GenBank/DDBJ whole genome shotgun (WGS) entry which is preliminary data.</text>
</comment>
<evidence type="ECO:0000313" key="1">
    <source>
        <dbReference type="EMBL" id="MEN2786214.1"/>
    </source>
</evidence>
<dbReference type="RefSeq" id="WP_345864015.1">
    <property type="nucleotide sequence ID" value="NZ_JBDIMF010000002.1"/>
</dbReference>
<organism evidence="1 2">
    <name type="scientific">Sphingomonas qilianensis</name>
    <dbReference type="NCBI Taxonomy" id="1736690"/>
    <lineage>
        <taxon>Bacteria</taxon>
        <taxon>Pseudomonadati</taxon>
        <taxon>Pseudomonadota</taxon>
        <taxon>Alphaproteobacteria</taxon>
        <taxon>Sphingomonadales</taxon>
        <taxon>Sphingomonadaceae</taxon>
        <taxon>Sphingomonas</taxon>
    </lineage>
</organism>
<keyword evidence="2" id="KW-1185">Reference proteome</keyword>
<dbReference type="Proteomes" id="UP001404104">
    <property type="component" value="Unassembled WGS sequence"/>
</dbReference>
<name>A0ABU9XTW6_9SPHN</name>
<reference evidence="1 2" key="1">
    <citation type="submission" date="2024-05" db="EMBL/GenBank/DDBJ databases">
        <authorList>
            <person name="Liu Q."/>
            <person name="Xin Y.-H."/>
        </authorList>
    </citation>
    <scope>NUCLEOTIDE SEQUENCE [LARGE SCALE GENOMIC DNA]</scope>
    <source>
        <strain evidence="1 2">CGMCC 1.15349</strain>
    </source>
</reference>
<dbReference type="EMBL" id="JBDIMF010000002">
    <property type="protein sequence ID" value="MEN2786214.1"/>
    <property type="molecule type" value="Genomic_DNA"/>
</dbReference>
<accession>A0ABU9XTW6</accession>
<evidence type="ECO:0000313" key="2">
    <source>
        <dbReference type="Proteomes" id="UP001404104"/>
    </source>
</evidence>
<protein>
    <submittedName>
        <fullName evidence="1">Uncharacterized protein</fullName>
    </submittedName>
</protein>